<dbReference type="GO" id="GO:0005778">
    <property type="term" value="C:peroxisomal membrane"/>
    <property type="evidence" value="ECO:0007669"/>
    <property type="project" value="InterPro"/>
</dbReference>
<name>A0A0P7TUQ4_SCLFO</name>
<proteinExistence type="predicted"/>
<evidence type="ECO:0000313" key="3">
    <source>
        <dbReference type="Proteomes" id="UP000034805"/>
    </source>
</evidence>
<dbReference type="PANTHER" id="PTHR16262:SF2">
    <property type="entry name" value="PEROXISOME ASSEMBLY PROTEIN 26"/>
    <property type="match status" value="1"/>
</dbReference>
<keyword evidence="1" id="KW-0472">Membrane</keyword>
<dbReference type="InterPro" id="IPR010797">
    <property type="entry name" value="Pex26"/>
</dbReference>
<evidence type="ECO:0000313" key="2">
    <source>
        <dbReference type="EMBL" id="KPP61384.1"/>
    </source>
</evidence>
<dbReference type="EMBL" id="JARO02009658">
    <property type="protein sequence ID" value="KPP61384.1"/>
    <property type="molecule type" value="Genomic_DNA"/>
</dbReference>
<organism evidence="2 3">
    <name type="scientific">Scleropages formosus</name>
    <name type="common">Asian bonytongue</name>
    <name type="synonym">Osteoglossum formosum</name>
    <dbReference type="NCBI Taxonomy" id="113540"/>
    <lineage>
        <taxon>Eukaryota</taxon>
        <taxon>Metazoa</taxon>
        <taxon>Chordata</taxon>
        <taxon>Craniata</taxon>
        <taxon>Vertebrata</taxon>
        <taxon>Euteleostomi</taxon>
        <taxon>Actinopterygii</taxon>
        <taxon>Neopterygii</taxon>
        <taxon>Teleostei</taxon>
        <taxon>Osteoglossocephala</taxon>
        <taxon>Osteoglossomorpha</taxon>
        <taxon>Osteoglossiformes</taxon>
        <taxon>Osteoglossidae</taxon>
        <taxon>Scleropages</taxon>
    </lineage>
</organism>
<dbReference type="Pfam" id="PF07163">
    <property type="entry name" value="Pex26"/>
    <property type="match status" value="1"/>
</dbReference>
<dbReference type="Proteomes" id="UP000034805">
    <property type="component" value="Unassembled WGS sequence"/>
</dbReference>
<comment type="caution">
    <text evidence="2">The sequence shown here is derived from an EMBL/GenBank/DDBJ whole genome shotgun (WGS) entry which is preliminary data.</text>
</comment>
<evidence type="ECO:0000256" key="1">
    <source>
        <dbReference type="SAM" id="Phobius"/>
    </source>
</evidence>
<dbReference type="STRING" id="113540.ENSSFOP00015002813"/>
<accession>A0A0P7TUQ4</accession>
<reference evidence="2 3" key="1">
    <citation type="submission" date="2015-08" db="EMBL/GenBank/DDBJ databases">
        <title>The genome of the Asian arowana (Scleropages formosus).</title>
        <authorList>
            <person name="Tan M.H."/>
            <person name="Gan H.M."/>
            <person name="Croft L.J."/>
            <person name="Austin C.M."/>
        </authorList>
    </citation>
    <scope>NUCLEOTIDE SEQUENCE [LARGE SCALE GENOMIC DNA]</scope>
    <source>
        <strain evidence="2">Aro1</strain>
    </source>
</reference>
<gene>
    <name evidence="2" type="ORF">Z043_120521</name>
</gene>
<dbReference type="AlphaFoldDB" id="A0A0P7TUQ4"/>
<dbReference type="GO" id="GO:0045046">
    <property type="term" value="P:protein import into peroxisome membrane"/>
    <property type="evidence" value="ECO:0007669"/>
    <property type="project" value="InterPro"/>
</dbReference>
<dbReference type="GO" id="GO:0051117">
    <property type="term" value="F:ATPase binding"/>
    <property type="evidence" value="ECO:0007669"/>
    <property type="project" value="TreeGrafter"/>
</dbReference>
<feature type="transmembrane region" description="Helical" evidence="1">
    <location>
        <begin position="266"/>
        <end position="283"/>
    </location>
</feature>
<keyword evidence="1" id="KW-0812">Transmembrane</keyword>
<sequence length="323" mass="35291">MRSCSCTSQAHGRVLGWLRPNTPPPPPPPFPPPACCVFAQVLTSLDSAAERLVVRRDFQRSMDTCEKGLESLCSLAEHDESSSLLCFELKAALCSVGIQALAELNQWQRVLAWVLQHYGTPEKIPVKVLQMCILLYSKVGEPGTMQEASNDWLKCPANKSLPGYGAVAELYILHILVPCCPLVEAREFVLGQVGSAVLSGAQKQAALEMLESQERCAPSCTSSSIVAQSATSATGTRDGDSRLKALLHQLYRGLTIAGTRMQSLPFGRMLLAAFLLFLLLLRIDPALPSAFRWISSLLRILRQLWDAMTGPYHQTTRVPSVTG</sequence>
<keyword evidence="1" id="KW-1133">Transmembrane helix</keyword>
<dbReference type="GO" id="GO:0044877">
    <property type="term" value="F:protein-containing complex binding"/>
    <property type="evidence" value="ECO:0007669"/>
    <property type="project" value="InterPro"/>
</dbReference>
<dbReference type="PANTHER" id="PTHR16262">
    <property type="entry name" value="PEROXISOME ASSEMBLY PROTEIN 26"/>
    <property type="match status" value="1"/>
</dbReference>
<protein>
    <submittedName>
        <fullName evidence="2">Peroxisome assembly protein 26-like</fullName>
    </submittedName>
</protein>
<dbReference type="GO" id="GO:0016558">
    <property type="term" value="P:protein import into peroxisome matrix"/>
    <property type="evidence" value="ECO:0007669"/>
    <property type="project" value="TreeGrafter"/>
</dbReference>